<dbReference type="SUPFAM" id="SSF56601">
    <property type="entry name" value="beta-lactamase/transpeptidase-like"/>
    <property type="match status" value="1"/>
</dbReference>
<feature type="non-terminal residue" evidence="1">
    <location>
        <position position="273"/>
    </location>
</feature>
<dbReference type="AlphaFoldDB" id="A0A382UQK7"/>
<accession>A0A382UQK7</accession>
<dbReference type="InterPro" id="IPR012338">
    <property type="entry name" value="Beta-lactam/transpept-like"/>
</dbReference>
<dbReference type="Gene3D" id="3.40.710.10">
    <property type="entry name" value="DD-peptidase/beta-lactamase superfamily"/>
    <property type="match status" value="1"/>
</dbReference>
<evidence type="ECO:0008006" key="2">
    <source>
        <dbReference type="Google" id="ProtNLM"/>
    </source>
</evidence>
<sequence length="273" mass="32382">MKKQTDTWLGFFKVKKILIILSFSLLASSNLFAESFKLNQFNKWLSENGYHQYLTEKENPVCKAEKKYSNMWYYNKCDKFQGSNNLNIKIKNKELSGTNIAYQSNPNRDTLIYYLWKYSYRDRSRHLKEFKPTNNSYDFKFNLIEDKFIKKQMKTKGILSYLYYQDGEVLIDEFSPKERLGEFLNNETKFYSMSMSKSVTSYLVGHAICEGYIDGVDARVNDWPIIKDSLYHDQKLINFLNMNTGDQKYIDEFKDGTSKLGAYEDRDIETTMR</sequence>
<gene>
    <name evidence="1" type="ORF">METZ01_LOCUS388939</name>
</gene>
<reference evidence="1" key="1">
    <citation type="submission" date="2018-05" db="EMBL/GenBank/DDBJ databases">
        <authorList>
            <person name="Lanie J.A."/>
            <person name="Ng W.-L."/>
            <person name="Kazmierczak K.M."/>
            <person name="Andrzejewski T.M."/>
            <person name="Davidsen T.M."/>
            <person name="Wayne K.J."/>
            <person name="Tettelin H."/>
            <person name="Glass J.I."/>
            <person name="Rusch D."/>
            <person name="Podicherti R."/>
            <person name="Tsui H.-C.T."/>
            <person name="Winkler M.E."/>
        </authorList>
    </citation>
    <scope>NUCLEOTIDE SEQUENCE</scope>
</reference>
<name>A0A382UQK7_9ZZZZ</name>
<organism evidence="1">
    <name type="scientific">marine metagenome</name>
    <dbReference type="NCBI Taxonomy" id="408172"/>
    <lineage>
        <taxon>unclassified sequences</taxon>
        <taxon>metagenomes</taxon>
        <taxon>ecological metagenomes</taxon>
    </lineage>
</organism>
<proteinExistence type="predicted"/>
<protein>
    <recommendedName>
        <fullName evidence="2">Beta-lactamase-related domain-containing protein</fullName>
    </recommendedName>
</protein>
<evidence type="ECO:0000313" key="1">
    <source>
        <dbReference type="EMBL" id="SVD36085.1"/>
    </source>
</evidence>
<dbReference type="EMBL" id="UINC01145762">
    <property type="protein sequence ID" value="SVD36085.1"/>
    <property type="molecule type" value="Genomic_DNA"/>
</dbReference>